<evidence type="ECO:0000259" key="1">
    <source>
        <dbReference type="Pfam" id="PF07929"/>
    </source>
</evidence>
<organism evidence="2 3">
    <name type="scientific">Adlercreutzia muris</name>
    <dbReference type="NCBI Taxonomy" id="1796610"/>
    <lineage>
        <taxon>Bacteria</taxon>
        <taxon>Bacillati</taxon>
        <taxon>Actinomycetota</taxon>
        <taxon>Coriobacteriia</taxon>
        <taxon>Eggerthellales</taxon>
        <taxon>Eggerthellaceae</taxon>
        <taxon>Adlercreutzia</taxon>
    </lineage>
</organism>
<sequence length="146" mass="16092">MAAKIIRFPVDPRTKAQGTGRATEGEASLDLVIELADTDPALFRCATVRADDSLADLHVLIADLFGWDGAHNYFFSHGSNRYEDPALFRSRDPLISRCLKLYSAADVPLGNVLGGTEAPLFYAYNLGNCWELRISVRKDVALEQFG</sequence>
<dbReference type="Pfam" id="PF07929">
    <property type="entry name" value="PRiA4_ORF3"/>
    <property type="match status" value="1"/>
</dbReference>
<gene>
    <name evidence="2" type="ORF">F8D48_09415</name>
</gene>
<evidence type="ECO:0000313" key="3">
    <source>
        <dbReference type="Proteomes" id="UP000479639"/>
    </source>
</evidence>
<name>A0A7C8BTA7_9ACTN</name>
<dbReference type="InterPro" id="IPR012912">
    <property type="entry name" value="Plasmid_pRiA4b_Orf3-like"/>
</dbReference>
<keyword evidence="3" id="KW-1185">Reference proteome</keyword>
<proteinExistence type="predicted"/>
<dbReference type="SUPFAM" id="SSF159941">
    <property type="entry name" value="MM3350-like"/>
    <property type="match status" value="1"/>
</dbReference>
<comment type="caution">
    <text evidence="2">The sequence shown here is derived from an EMBL/GenBank/DDBJ whole genome shotgun (WGS) entry which is preliminary data.</text>
</comment>
<dbReference type="InterPro" id="IPR024047">
    <property type="entry name" value="MM3350-like_sf"/>
</dbReference>
<reference evidence="2 3" key="1">
    <citation type="submission" date="2019-09" db="EMBL/GenBank/DDBJ databases">
        <title>Whole genome shotgun sequencing (WGS) of Ellagibacter isourolithinifaciens DSM 104140(T) and Adlercreutzia muris DSM 29508(T).</title>
        <authorList>
            <person name="Stoll D.A."/>
            <person name="Danylec N."/>
            <person name="Huch M."/>
        </authorList>
    </citation>
    <scope>NUCLEOTIDE SEQUENCE [LARGE SCALE GENOMIC DNA]</scope>
    <source>
        <strain evidence="2 3">DSM 29508</strain>
    </source>
</reference>
<dbReference type="EMBL" id="WAJS01000031">
    <property type="protein sequence ID" value="KAB1642350.1"/>
    <property type="molecule type" value="Genomic_DNA"/>
</dbReference>
<dbReference type="AlphaFoldDB" id="A0A7C8BTA7"/>
<dbReference type="Gene3D" id="3.10.290.30">
    <property type="entry name" value="MM3350-like"/>
    <property type="match status" value="1"/>
</dbReference>
<protein>
    <submittedName>
        <fullName evidence="2">Plasmid pRiA4b ORF-3 family protein</fullName>
    </submittedName>
</protein>
<dbReference type="Proteomes" id="UP000479639">
    <property type="component" value="Unassembled WGS sequence"/>
</dbReference>
<feature type="domain" description="Plasmid pRiA4b Orf3-like" evidence="1">
    <location>
        <begin position="29"/>
        <end position="141"/>
    </location>
</feature>
<accession>A0A7C8BTA7</accession>
<evidence type="ECO:0000313" key="2">
    <source>
        <dbReference type="EMBL" id="KAB1642350.1"/>
    </source>
</evidence>
<dbReference type="RefSeq" id="WP_151431539.1">
    <property type="nucleotide sequence ID" value="NZ_JANJZI010000008.1"/>
</dbReference>